<keyword evidence="2" id="KW-0645">Protease</keyword>
<evidence type="ECO:0000256" key="3">
    <source>
        <dbReference type="ARBA" id="ARBA00022801"/>
    </source>
</evidence>
<evidence type="ECO:0000256" key="1">
    <source>
        <dbReference type="ARBA" id="ARBA00007074"/>
    </source>
</evidence>
<sequence>MTDNLDAYIERAIEWASRKLDSTDYRLLCLAFVEDAYEQANGIEMFGGSSAQESADLYGASLNRASPPKGSFVFYSSSGEVDGEMKYWGHVGLCIGNGEVIHAWDRVRINPYLEVEELTPAPGWTKPQYIGWSPVERILEGYRVKDWNVEG</sequence>
<dbReference type="InterPro" id="IPR000064">
    <property type="entry name" value="NLP_P60_dom"/>
</dbReference>
<dbReference type="Gene3D" id="3.90.1720.10">
    <property type="entry name" value="endopeptidase domain like (from Nostoc punctiforme)"/>
    <property type="match status" value="1"/>
</dbReference>
<evidence type="ECO:0000256" key="4">
    <source>
        <dbReference type="ARBA" id="ARBA00022807"/>
    </source>
</evidence>
<name>A0ABV8SLR4_9BACL</name>
<gene>
    <name evidence="6" type="ORF">ACFO1S_28230</name>
</gene>
<keyword evidence="4" id="KW-0788">Thiol protease</keyword>
<accession>A0ABV8SLR4</accession>
<reference evidence="7" key="1">
    <citation type="journal article" date="2019" name="Int. J. Syst. Evol. Microbiol.">
        <title>The Global Catalogue of Microorganisms (GCM) 10K type strain sequencing project: providing services to taxonomists for standard genome sequencing and annotation.</title>
        <authorList>
            <consortium name="The Broad Institute Genomics Platform"/>
            <consortium name="The Broad Institute Genome Sequencing Center for Infectious Disease"/>
            <person name="Wu L."/>
            <person name="Ma J."/>
        </authorList>
    </citation>
    <scope>NUCLEOTIDE SEQUENCE [LARGE SCALE GENOMIC DNA]</scope>
    <source>
        <strain evidence="7">CGMCC 4.1641</strain>
    </source>
</reference>
<organism evidence="6 7">
    <name type="scientific">Cohnella boryungensis</name>
    <dbReference type="NCBI Taxonomy" id="768479"/>
    <lineage>
        <taxon>Bacteria</taxon>
        <taxon>Bacillati</taxon>
        <taxon>Bacillota</taxon>
        <taxon>Bacilli</taxon>
        <taxon>Bacillales</taxon>
        <taxon>Paenibacillaceae</taxon>
        <taxon>Cohnella</taxon>
    </lineage>
</organism>
<dbReference type="EMBL" id="JBHSED010000074">
    <property type="protein sequence ID" value="MFC4307319.1"/>
    <property type="molecule type" value="Genomic_DNA"/>
</dbReference>
<evidence type="ECO:0000256" key="2">
    <source>
        <dbReference type="ARBA" id="ARBA00022670"/>
    </source>
</evidence>
<dbReference type="RefSeq" id="WP_204603053.1">
    <property type="nucleotide sequence ID" value="NZ_JBHSED010000074.1"/>
</dbReference>
<feature type="domain" description="NlpC/P60" evidence="5">
    <location>
        <begin position="1"/>
        <end position="136"/>
    </location>
</feature>
<dbReference type="Proteomes" id="UP001595755">
    <property type="component" value="Unassembled WGS sequence"/>
</dbReference>
<protein>
    <submittedName>
        <fullName evidence="6">NlpC/P60 family protein</fullName>
    </submittedName>
</protein>
<dbReference type="PROSITE" id="PS51935">
    <property type="entry name" value="NLPC_P60"/>
    <property type="match status" value="1"/>
</dbReference>
<comment type="similarity">
    <text evidence="1">Belongs to the peptidase C40 family.</text>
</comment>
<evidence type="ECO:0000313" key="7">
    <source>
        <dbReference type="Proteomes" id="UP001595755"/>
    </source>
</evidence>
<comment type="caution">
    <text evidence="6">The sequence shown here is derived from an EMBL/GenBank/DDBJ whole genome shotgun (WGS) entry which is preliminary data.</text>
</comment>
<dbReference type="SUPFAM" id="SSF54001">
    <property type="entry name" value="Cysteine proteinases"/>
    <property type="match status" value="1"/>
</dbReference>
<dbReference type="InterPro" id="IPR038765">
    <property type="entry name" value="Papain-like_cys_pep_sf"/>
</dbReference>
<dbReference type="Pfam" id="PF00877">
    <property type="entry name" value="NLPC_P60"/>
    <property type="match status" value="1"/>
</dbReference>
<evidence type="ECO:0000259" key="5">
    <source>
        <dbReference type="PROSITE" id="PS51935"/>
    </source>
</evidence>
<keyword evidence="7" id="KW-1185">Reference proteome</keyword>
<proteinExistence type="inferred from homology"/>
<evidence type="ECO:0000313" key="6">
    <source>
        <dbReference type="EMBL" id="MFC4307319.1"/>
    </source>
</evidence>
<keyword evidence="3" id="KW-0378">Hydrolase</keyword>